<name>A0AAV9NY95_9PEZI</name>
<dbReference type="EMBL" id="JAVRRT010000017">
    <property type="protein sequence ID" value="KAK5165059.1"/>
    <property type="molecule type" value="Genomic_DNA"/>
</dbReference>
<dbReference type="RefSeq" id="XP_064655202.1">
    <property type="nucleotide sequence ID" value="XM_064806385.1"/>
</dbReference>
<dbReference type="GeneID" id="89930488"/>
<gene>
    <name evidence="2" type="ORF">LTR77_009156</name>
</gene>
<evidence type="ECO:0000256" key="1">
    <source>
        <dbReference type="SAM" id="MobiDB-lite"/>
    </source>
</evidence>
<feature type="region of interest" description="Disordered" evidence="1">
    <location>
        <begin position="226"/>
        <end position="281"/>
    </location>
</feature>
<protein>
    <submittedName>
        <fullName evidence="2">Uncharacterized protein</fullName>
    </submittedName>
</protein>
<dbReference type="GO" id="GO:0042797">
    <property type="term" value="P:tRNA transcription by RNA polymerase III"/>
    <property type="evidence" value="ECO:0007669"/>
    <property type="project" value="TreeGrafter"/>
</dbReference>
<feature type="region of interest" description="Disordered" evidence="1">
    <location>
        <begin position="312"/>
        <end position="369"/>
    </location>
</feature>
<feature type="compositionally biased region" description="Polar residues" evidence="1">
    <location>
        <begin position="270"/>
        <end position="279"/>
    </location>
</feature>
<dbReference type="AlphaFoldDB" id="A0AAV9NY95"/>
<evidence type="ECO:0000313" key="3">
    <source>
        <dbReference type="Proteomes" id="UP001337655"/>
    </source>
</evidence>
<evidence type="ECO:0000313" key="2">
    <source>
        <dbReference type="EMBL" id="KAK5165059.1"/>
    </source>
</evidence>
<dbReference type="PANTHER" id="PTHR12069:SF0">
    <property type="entry name" value="DNA-DIRECTED RNA POLYMERASE III SUBUNIT RPC5"/>
    <property type="match status" value="1"/>
</dbReference>
<accession>A0AAV9NY95</accession>
<comment type="caution">
    <text evidence="2">The sequence shown here is derived from an EMBL/GenBank/DDBJ whole genome shotgun (WGS) entry which is preliminary data.</text>
</comment>
<organism evidence="2 3">
    <name type="scientific">Saxophila tyrrhenica</name>
    <dbReference type="NCBI Taxonomy" id="1690608"/>
    <lineage>
        <taxon>Eukaryota</taxon>
        <taxon>Fungi</taxon>
        <taxon>Dikarya</taxon>
        <taxon>Ascomycota</taxon>
        <taxon>Pezizomycotina</taxon>
        <taxon>Dothideomycetes</taxon>
        <taxon>Dothideomycetidae</taxon>
        <taxon>Mycosphaerellales</taxon>
        <taxon>Extremaceae</taxon>
        <taxon>Saxophila</taxon>
    </lineage>
</organism>
<reference evidence="2 3" key="1">
    <citation type="submission" date="2023-08" db="EMBL/GenBank/DDBJ databases">
        <title>Black Yeasts Isolated from many extreme environments.</title>
        <authorList>
            <person name="Coleine C."/>
            <person name="Stajich J.E."/>
            <person name="Selbmann L."/>
        </authorList>
    </citation>
    <scope>NUCLEOTIDE SEQUENCE [LARGE SCALE GENOMIC DNA]</scope>
    <source>
        <strain evidence="2 3">CCFEE 5935</strain>
    </source>
</reference>
<feature type="compositionally biased region" description="Basic and acidic residues" evidence="1">
    <location>
        <begin position="312"/>
        <end position="329"/>
    </location>
</feature>
<dbReference type="Proteomes" id="UP001337655">
    <property type="component" value="Unassembled WGS sequence"/>
</dbReference>
<proteinExistence type="predicted"/>
<dbReference type="InterPro" id="IPR006886">
    <property type="entry name" value="RNA_pol_III_Rpc5"/>
</dbReference>
<dbReference type="Pfam" id="PF04801">
    <property type="entry name" value="RPC5"/>
    <property type="match status" value="2"/>
</dbReference>
<feature type="compositionally biased region" description="Gly residues" evidence="1">
    <location>
        <begin position="229"/>
        <end position="241"/>
    </location>
</feature>
<sequence>MASSASAPPDDDPITASYDIYLTPQATPTTSQIYLLQYPNRHPNQPYNARAGVAPEHFRIKPTAGYLEMDTAMHTGHNFNRYQALKWGDAVRTAKEGVNGAGNAGAAPAPTYGLAAGLSGRGGRVKGSGRGFFGRGGAGAVKDEAEREMEIQDGILEFEQAKSEGRVMSTQTIGGQILKHESGAEEGKPGYFVGAFRGNELHLSRVTGTAQMRPVFHHLDAEDARVNGGQYGGAGGQGSGSKGPAERGRVVHQSYKSSNSANPRGELEEQTNAMRSALQQAAEEPWTRLEFVDEDDEAAYQVWSERMFVRDTDGLPGRCEREEGRQSDGDEKEAEAEEQRSGERGRLKKSSDGTTLLAIKTMGHAWPGR</sequence>
<feature type="compositionally biased region" description="Basic and acidic residues" evidence="1">
    <location>
        <begin position="337"/>
        <end position="351"/>
    </location>
</feature>
<keyword evidence="3" id="KW-1185">Reference proteome</keyword>
<dbReference type="GO" id="GO:0005666">
    <property type="term" value="C:RNA polymerase III complex"/>
    <property type="evidence" value="ECO:0007669"/>
    <property type="project" value="TreeGrafter"/>
</dbReference>
<dbReference type="PANTHER" id="PTHR12069">
    <property type="entry name" value="DNA-DIRECTED RNA POLYMERASES III 80 KDA POLYPEPTIDE RNA POLYMERASE III SUBUNIT 5"/>
    <property type="match status" value="1"/>
</dbReference>